<dbReference type="SUPFAM" id="SSF57850">
    <property type="entry name" value="RING/U-box"/>
    <property type="match status" value="1"/>
</dbReference>
<dbReference type="Pfam" id="PF13920">
    <property type="entry name" value="zf-C3HC4_3"/>
    <property type="match status" value="1"/>
</dbReference>
<dbReference type="SMART" id="SM00184">
    <property type="entry name" value="RING"/>
    <property type="match status" value="1"/>
</dbReference>
<dbReference type="KEGG" id="lak:106174060"/>
<keyword evidence="3 5" id="KW-0863">Zinc-finger</keyword>
<dbReference type="CDD" id="cd16545">
    <property type="entry name" value="RING-HC_RNF141"/>
    <property type="match status" value="1"/>
</dbReference>
<evidence type="ECO:0000256" key="1">
    <source>
        <dbReference type="ARBA" id="ARBA00022017"/>
    </source>
</evidence>
<evidence type="ECO:0000259" key="7">
    <source>
        <dbReference type="PROSITE" id="PS50089"/>
    </source>
</evidence>
<dbReference type="InterPro" id="IPR017907">
    <property type="entry name" value="Znf_RING_CS"/>
</dbReference>
<dbReference type="InterPro" id="IPR013083">
    <property type="entry name" value="Znf_RING/FYVE/PHD"/>
</dbReference>
<keyword evidence="4" id="KW-0862">Zinc</keyword>
<evidence type="ECO:0000256" key="4">
    <source>
        <dbReference type="ARBA" id="ARBA00022833"/>
    </source>
</evidence>
<dbReference type="InterPro" id="IPR001841">
    <property type="entry name" value="Znf_RING"/>
</dbReference>
<dbReference type="AlphaFoldDB" id="A0A1S3JKJ1"/>
<dbReference type="RefSeq" id="XP_013410898.1">
    <property type="nucleotide sequence ID" value="XM_013555444.1"/>
</dbReference>
<dbReference type="STRING" id="7574.A0A1S3JKJ1"/>
<dbReference type="OrthoDB" id="1630758at2759"/>
<evidence type="ECO:0000313" key="9">
    <source>
        <dbReference type="RefSeq" id="XP_013410898.1"/>
    </source>
</evidence>
<feature type="domain" description="RING-type" evidence="7">
    <location>
        <begin position="179"/>
        <end position="216"/>
    </location>
</feature>
<keyword evidence="2" id="KW-0479">Metal-binding</keyword>
<dbReference type="PROSITE" id="PS00518">
    <property type="entry name" value="ZF_RING_1"/>
    <property type="match status" value="1"/>
</dbReference>
<dbReference type="GO" id="GO:0004842">
    <property type="term" value="F:ubiquitin-protein transferase activity"/>
    <property type="evidence" value="ECO:0007669"/>
    <property type="project" value="TreeGrafter"/>
</dbReference>
<dbReference type="PANTHER" id="PTHR12109:SF3">
    <property type="entry name" value="RING FINGER PROTEIN 141"/>
    <property type="match status" value="1"/>
</dbReference>
<evidence type="ECO:0000256" key="5">
    <source>
        <dbReference type="PROSITE-ProRule" id="PRU00175"/>
    </source>
</evidence>
<sequence>MNEKGPFPVLYFVPLISNCLLEEQKVSMGQGQSLRENVPSQVVWVHDKLRNQASQLKEIAALSYEEFLEAVRQVNEITEAFTDDTGKKLVFQVKPGTDSTLLWKAAVRIRCMKVMSESGHVESTRILNIKQFVRLYHEIIAQAESSSLNTDPKRTALTASIILSEADSLSCASEEANECIICMERKADVILPCAHLYCEQCIDRWSVSSHTCPVCRATVSSTDETWVLTEKPDSSQMASEMKGYVLGLADRVGKPQTEDDEDDEEEEDW</sequence>
<dbReference type="PANTHER" id="PTHR12109">
    <property type="entry name" value="RING FINGER PROTEIN 141-RELATED"/>
    <property type="match status" value="1"/>
</dbReference>
<organism evidence="8 9">
    <name type="scientific">Lingula anatina</name>
    <name type="common">Brachiopod</name>
    <name type="synonym">Lingula unguis</name>
    <dbReference type="NCBI Taxonomy" id="7574"/>
    <lineage>
        <taxon>Eukaryota</taxon>
        <taxon>Metazoa</taxon>
        <taxon>Spiralia</taxon>
        <taxon>Lophotrochozoa</taxon>
        <taxon>Brachiopoda</taxon>
        <taxon>Linguliformea</taxon>
        <taxon>Lingulata</taxon>
        <taxon>Lingulida</taxon>
        <taxon>Linguloidea</taxon>
        <taxon>Lingulidae</taxon>
        <taxon>Lingula</taxon>
    </lineage>
</organism>
<feature type="compositionally biased region" description="Acidic residues" evidence="6">
    <location>
        <begin position="258"/>
        <end position="269"/>
    </location>
</feature>
<evidence type="ECO:0000256" key="6">
    <source>
        <dbReference type="SAM" id="MobiDB-lite"/>
    </source>
</evidence>
<evidence type="ECO:0000313" key="8">
    <source>
        <dbReference type="Proteomes" id="UP000085678"/>
    </source>
</evidence>
<keyword evidence="8" id="KW-1185">Reference proteome</keyword>
<dbReference type="InterPro" id="IPR043400">
    <property type="entry name" value="RING-HC_RNF141"/>
</dbReference>
<dbReference type="GO" id="GO:0051865">
    <property type="term" value="P:protein autoubiquitination"/>
    <property type="evidence" value="ECO:0007669"/>
    <property type="project" value="TreeGrafter"/>
</dbReference>
<feature type="region of interest" description="Disordered" evidence="6">
    <location>
        <begin position="249"/>
        <end position="269"/>
    </location>
</feature>
<gene>
    <name evidence="9" type="primary">LOC106174060</name>
</gene>
<accession>A0A1S3JKJ1</accession>
<dbReference type="GO" id="GO:0008270">
    <property type="term" value="F:zinc ion binding"/>
    <property type="evidence" value="ECO:0007669"/>
    <property type="project" value="UniProtKB-KW"/>
</dbReference>
<proteinExistence type="predicted"/>
<dbReference type="Proteomes" id="UP000085678">
    <property type="component" value="Unplaced"/>
</dbReference>
<name>A0A1S3JKJ1_LINAN</name>
<evidence type="ECO:0000256" key="2">
    <source>
        <dbReference type="ARBA" id="ARBA00022723"/>
    </source>
</evidence>
<dbReference type="InParanoid" id="A0A1S3JKJ1"/>
<dbReference type="GeneID" id="106174060"/>
<reference evidence="9" key="1">
    <citation type="submission" date="2025-08" db="UniProtKB">
        <authorList>
            <consortium name="RefSeq"/>
        </authorList>
    </citation>
    <scope>IDENTIFICATION</scope>
    <source>
        <tissue evidence="9">Gonads</tissue>
    </source>
</reference>
<dbReference type="InterPro" id="IPR047126">
    <property type="entry name" value="RNF141-like"/>
</dbReference>
<dbReference type="PROSITE" id="PS50089">
    <property type="entry name" value="ZF_RING_2"/>
    <property type="match status" value="1"/>
</dbReference>
<protein>
    <recommendedName>
        <fullName evidence="1">RING finger protein 141</fullName>
    </recommendedName>
</protein>
<evidence type="ECO:0000256" key="3">
    <source>
        <dbReference type="ARBA" id="ARBA00022771"/>
    </source>
</evidence>
<dbReference type="Gene3D" id="3.30.40.10">
    <property type="entry name" value="Zinc/RING finger domain, C3HC4 (zinc finger)"/>
    <property type="match status" value="1"/>
</dbReference>